<accession>A0A0C2JEI4</accession>
<protein>
    <submittedName>
        <fullName evidence="1">Uncharacterized protein</fullName>
    </submittedName>
</protein>
<evidence type="ECO:0000313" key="2">
    <source>
        <dbReference type="Proteomes" id="UP000031668"/>
    </source>
</evidence>
<keyword evidence="2" id="KW-1185">Reference proteome</keyword>
<dbReference type="AlphaFoldDB" id="A0A0C2JEI4"/>
<sequence length="167" mass="18908">MFIEPRILEKNQTDIPTNFHFTEARSQTFAPKTSKISSSYTKADRDTIDDMGQVGYRSASQEVCSQPLRLQQTVTQLWVFILLRQYLAKYSASTASEQSRAKRNTLEAHLKPKAPSLTSKGSFAKCTVTDSTGNPNARKLKNDEMISACNRQRDLKKAFYGTLLKYN</sequence>
<dbReference type="Proteomes" id="UP000031668">
    <property type="component" value="Unassembled WGS sequence"/>
</dbReference>
<name>A0A0C2JEI4_THEKT</name>
<gene>
    <name evidence="1" type="ORF">RF11_10296</name>
</gene>
<reference evidence="1 2" key="1">
    <citation type="journal article" date="2014" name="Genome Biol. Evol.">
        <title>The genome of the myxosporean Thelohanellus kitauei shows adaptations to nutrient acquisition within its fish host.</title>
        <authorList>
            <person name="Yang Y."/>
            <person name="Xiong J."/>
            <person name="Zhou Z."/>
            <person name="Huo F."/>
            <person name="Miao W."/>
            <person name="Ran C."/>
            <person name="Liu Y."/>
            <person name="Zhang J."/>
            <person name="Feng J."/>
            <person name="Wang M."/>
            <person name="Wang M."/>
            <person name="Wang L."/>
            <person name="Yao B."/>
        </authorList>
    </citation>
    <scope>NUCLEOTIDE SEQUENCE [LARGE SCALE GENOMIC DNA]</scope>
    <source>
        <strain evidence="1">Wuqing</strain>
    </source>
</reference>
<dbReference type="EMBL" id="JWZT01003127">
    <property type="protein sequence ID" value="KII67623.1"/>
    <property type="molecule type" value="Genomic_DNA"/>
</dbReference>
<comment type="caution">
    <text evidence="1">The sequence shown here is derived from an EMBL/GenBank/DDBJ whole genome shotgun (WGS) entry which is preliminary data.</text>
</comment>
<proteinExistence type="predicted"/>
<evidence type="ECO:0000313" key="1">
    <source>
        <dbReference type="EMBL" id="KII67623.1"/>
    </source>
</evidence>
<organism evidence="1 2">
    <name type="scientific">Thelohanellus kitauei</name>
    <name type="common">Myxosporean</name>
    <dbReference type="NCBI Taxonomy" id="669202"/>
    <lineage>
        <taxon>Eukaryota</taxon>
        <taxon>Metazoa</taxon>
        <taxon>Cnidaria</taxon>
        <taxon>Myxozoa</taxon>
        <taxon>Myxosporea</taxon>
        <taxon>Bivalvulida</taxon>
        <taxon>Platysporina</taxon>
        <taxon>Myxobolidae</taxon>
        <taxon>Thelohanellus</taxon>
    </lineage>
</organism>